<dbReference type="RefSeq" id="WP_146889921.1">
    <property type="nucleotide sequence ID" value="NZ_BJYG01000033.1"/>
</dbReference>
<gene>
    <name evidence="1" type="ORF">AOE01nite_23150</name>
</gene>
<organism evidence="1 2">
    <name type="scientific">Acetobacter oeni</name>
    <dbReference type="NCBI Taxonomy" id="304077"/>
    <lineage>
        <taxon>Bacteria</taxon>
        <taxon>Pseudomonadati</taxon>
        <taxon>Pseudomonadota</taxon>
        <taxon>Alphaproteobacteria</taxon>
        <taxon>Acetobacterales</taxon>
        <taxon>Acetobacteraceae</taxon>
        <taxon>Acetobacter</taxon>
    </lineage>
</organism>
<protein>
    <submittedName>
        <fullName evidence="1">Uncharacterized protein</fullName>
    </submittedName>
</protein>
<dbReference type="OrthoDB" id="336284at2"/>
<comment type="caution">
    <text evidence="1">The sequence shown here is derived from an EMBL/GenBank/DDBJ whole genome shotgun (WGS) entry which is preliminary data.</text>
</comment>
<reference evidence="1 2" key="1">
    <citation type="submission" date="2019-07" db="EMBL/GenBank/DDBJ databases">
        <title>Whole genome shotgun sequence of Acetobacter oeni NBRC 105207.</title>
        <authorList>
            <person name="Hosoyama A."/>
            <person name="Uohara A."/>
            <person name="Ohji S."/>
            <person name="Ichikawa N."/>
        </authorList>
    </citation>
    <scope>NUCLEOTIDE SEQUENCE [LARGE SCALE GENOMIC DNA]</scope>
    <source>
        <strain evidence="1 2">NBRC 105207</strain>
    </source>
</reference>
<evidence type="ECO:0000313" key="1">
    <source>
        <dbReference type="EMBL" id="GEN64091.1"/>
    </source>
</evidence>
<keyword evidence="2" id="KW-1185">Reference proteome</keyword>
<name>A0A511XMD3_9PROT</name>
<proteinExistence type="predicted"/>
<dbReference type="Proteomes" id="UP000321746">
    <property type="component" value="Unassembled WGS sequence"/>
</dbReference>
<sequence>MPVMPDNYVQSGRTFRELKKDKPVSDLPYFNLPFSTGASLSRDDLLQGHRTVILSEAGVAKPSANPPHQRNKFSGTPALILHPEHIVLTGQMPQTPARTLTGTGHKQ</sequence>
<dbReference type="AlphaFoldDB" id="A0A511XMD3"/>
<accession>A0A511XMD3</accession>
<evidence type="ECO:0000313" key="2">
    <source>
        <dbReference type="Proteomes" id="UP000321746"/>
    </source>
</evidence>
<dbReference type="EMBL" id="BJYG01000033">
    <property type="protein sequence ID" value="GEN64091.1"/>
    <property type="molecule type" value="Genomic_DNA"/>
</dbReference>